<dbReference type="AlphaFoldDB" id="A0A1R1XLC8"/>
<reference evidence="2" key="1">
    <citation type="submission" date="2017-01" db="EMBL/GenBank/DDBJ databases">
        <authorList>
            <person name="Wang Y."/>
            <person name="White M."/>
            <person name="Kvist S."/>
            <person name="Moncalvo J.-M."/>
        </authorList>
    </citation>
    <scope>NUCLEOTIDE SEQUENCE [LARGE SCALE GENOMIC DNA]</scope>
    <source>
        <strain evidence="2">ID-206-W2</strain>
    </source>
</reference>
<comment type="caution">
    <text evidence="1">The sequence shown here is derived from an EMBL/GenBank/DDBJ whole genome shotgun (WGS) entry which is preliminary data.</text>
</comment>
<protein>
    <recommendedName>
        <fullName evidence="3">Reverse transcriptase domain-containing protein</fullName>
    </recommendedName>
</protein>
<gene>
    <name evidence="1" type="ORF">AYI69_g8197</name>
</gene>
<organism evidence="1 2">
    <name type="scientific">Smittium culicis</name>
    <dbReference type="NCBI Taxonomy" id="133412"/>
    <lineage>
        <taxon>Eukaryota</taxon>
        <taxon>Fungi</taxon>
        <taxon>Fungi incertae sedis</taxon>
        <taxon>Zoopagomycota</taxon>
        <taxon>Kickxellomycotina</taxon>
        <taxon>Harpellomycetes</taxon>
        <taxon>Harpellales</taxon>
        <taxon>Legeriomycetaceae</taxon>
        <taxon>Smittium</taxon>
    </lineage>
</organism>
<sequence>MIKGMYDVPKIAARVGNDVSNPTEYLCGVRKGIPGLLFADDDVLYGESSADLHTALNTINRMAAHLRNGRELLQGQNFNTIDY</sequence>
<proteinExistence type="predicted"/>
<evidence type="ECO:0008006" key="3">
    <source>
        <dbReference type="Google" id="ProtNLM"/>
    </source>
</evidence>
<evidence type="ECO:0000313" key="2">
    <source>
        <dbReference type="Proteomes" id="UP000187429"/>
    </source>
</evidence>
<dbReference type="EMBL" id="LSSM01004261">
    <property type="protein sequence ID" value="OMJ15432.1"/>
    <property type="molecule type" value="Genomic_DNA"/>
</dbReference>
<accession>A0A1R1XLC8</accession>
<keyword evidence="2" id="KW-1185">Reference proteome</keyword>
<dbReference type="Proteomes" id="UP000187429">
    <property type="component" value="Unassembled WGS sequence"/>
</dbReference>
<evidence type="ECO:0000313" key="1">
    <source>
        <dbReference type="EMBL" id="OMJ15432.1"/>
    </source>
</evidence>
<name>A0A1R1XLC8_9FUNG</name>